<dbReference type="PANTHER" id="PTHR34502:SF5">
    <property type="entry name" value="DUF6594 DOMAIN-CONTAINING PROTEIN"/>
    <property type="match status" value="1"/>
</dbReference>
<sequence>MEGYAKLALLMGEHPEHGIFRRFATLNAQNLLYLQAELTVLEEQHRALALENEASGHRERKAYATNWFMLNNSTTSTTEEGEDQRQWAMFLKIREKLLQYNDALLQQEKLAQIHNPSSTALNKLRNLMDRNDLCRIYLTGPDHNIWSEPSHEPDLLVLRGEDNEDPFSRWIEDKFLSWFYGLPFAPSQVNYLWSSFTPVFSVTLASILPVLSIVVLHTLDTMAKRLGAIAGLTAAFSFSLQLFTGARLVDIFAATAAYV</sequence>
<gene>
    <name evidence="3" type="ORF">K444DRAFT_720305</name>
</gene>
<name>A0A2J6TFK2_9HELO</name>
<feature type="transmembrane region" description="Helical" evidence="1">
    <location>
        <begin position="226"/>
        <end position="243"/>
    </location>
</feature>
<keyword evidence="1" id="KW-0812">Transmembrane</keyword>
<dbReference type="GeneID" id="36596555"/>
<organism evidence="3 4">
    <name type="scientific">Hyaloscypha bicolor E</name>
    <dbReference type="NCBI Taxonomy" id="1095630"/>
    <lineage>
        <taxon>Eukaryota</taxon>
        <taxon>Fungi</taxon>
        <taxon>Dikarya</taxon>
        <taxon>Ascomycota</taxon>
        <taxon>Pezizomycotina</taxon>
        <taxon>Leotiomycetes</taxon>
        <taxon>Helotiales</taxon>
        <taxon>Hyaloscyphaceae</taxon>
        <taxon>Hyaloscypha</taxon>
        <taxon>Hyaloscypha bicolor</taxon>
    </lineage>
</organism>
<protein>
    <recommendedName>
        <fullName evidence="2">DUF6594 domain-containing protein</fullName>
    </recommendedName>
</protein>
<reference evidence="3 4" key="1">
    <citation type="submission" date="2016-04" db="EMBL/GenBank/DDBJ databases">
        <title>A degradative enzymes factory behind the ericoid mycorrhizal symbiosis.</title>
        <authorList>
            <consortium name="DOE Joint Genome Institute"/>
            <person name="Martino E."/>
            <person name="Morin E."/>
            <person name="Grelet G."/>
            <person name="Kuo A."/>
            <person name="Kohler A."/>
            <person name="Daghino S."/>
            <person name="Barry K."/>
            <person name="Choi C."/>
            <person name="Cichocki N."/>
            <person name="Clum A."/>
            <person name="Copeland A."/>
            <person name="Hainaut M."/>
            <person name="Haridas S."/>
            <person name="Labutti K."/>
            <person name="Lindquist E."/>
            <person name="Lipzen A."/>
            <person name="Khouja H.-R."/>
            <person name="Murat C."/>
            <person name="Ohm R."/>
            <person name="Olson A."/>
            <person name="Spatafora J."/>
            <person name="Veneault-Fourrey C."/>
            <person name="Henrissat B."/>
            <person name="Grigoriev I."/>
            <person name="Martin F."/>
            <person name="Perotto S."/>
        </authorList>
    </citation>
    <scope>NUCLEOTIDE SEQUENCE [LARGE SCALE GENOMIC DNA]</scope>
    <source>
        <strain evidence="3 4">E</strain>
    </source>
</reference>
<feature type="domain" description="DUF6594" evidence="2">
    <location>
        <begin position="4"/>
        <end position="259"/>
    </location>
</feature>
<dbReference type="InterPro" id="IPR046529">
    <property type="entry name" value="DUF6594"/>
</dbReference>
<dbReference type="OrthoDB" id="5342093at2759"/>
<evidence type="ECO:0000256" key="1">
    <source>
        <dbReference type="SAM" id="Phobius"/>
    </source>
</evidence>
<dbReference type="EMBL" id="KZ613786">
    <property type="protein sequence ID" value="PMD61805.1"/>
    <property type="molecule type" value="Genomic_DNA"/>
</dbReference>
<keyword evidence="1" id="KW-1133">Transmembrane helix</keyword>
<keyword evidence="4" id="KW-1185">Reference proteome</keyword>
<proteinExistence type="predicted"/>
<evidence type="ECO:0000259" key="2">
    <source>
        <dbReference type="Pfam" id="PF20237"/>
    </source>
</evidence>
<evidence type="ECO:0000313" key="4">
    <source>
        <dbReference type="Proteomes" id="UP000235371"/>
    </source>
</evidence>
<feature type="transmembrane region" description="Helical" evidence="1">
    <location>
        <begin position="199"/>
        <end position="219"/>
    </location>
</feature>
<dbReference type="RefSeq" id="XP_024738709.1">
    <property type="nucleotide sequence ID" value="XM_024888479.1"/>
</dbReference>
<dbReference type="PANTHER" id="PTHR34502">
    <property type="entry name" value="DUF6594 DOMAIN-CONTAINING PROTEIN-RELATED"/>
    <property type="match status" value="1"/>
</dbReference>
<accession>A0A2J6TFK2</accession>
<evidence type="ECO:0000313" key="3">
    <source>
        <dbReference type="EMBL" id="PMD61805.1"/>
    </source>
</evidence>
<dbReference type="Pfam" id="PF20237">
    <property type="entry name" value="DUF6594"/>
    <property type="match status" value="1"/>
</dbReference>
<keyword evidence="1" id="KW-0472">Membrane</keyword>
<dbReference type="InParanoid" id="A0A2J6TFK2"/>
<dbReference type="AlphaFoldDB" id="A0A2J6TFK2"/>
<dbReference type="Proteomes" id="UP000235371">
    <property type="component" value="Unassembled WGS sequence"/>
</dbReference>